<dbReference type="AlphaFoldDB" id="A0A256SWI4"/>
<comment type="caution">
    <text evidence="2">The sequence shown here is derived from an EMBL/GenBank/DDBJ whole genome shotgun (WGS) entry which is preliminary data.</text>
</comment>
<dbReference type="Proteomes" id="UP000215747">
    <property type="component" value="Unassembled WGS sequence"/>
</dbReference>
<organism evidence="2 3">
    <name type="scientific">Limosilactobacillus reuteri</name>
    <name type="common">Lactobacillus reuteri</name>
    <dbReference type="NCBI Taxonomy" id="1598"/>
    <lineage>
        <taxon>Bacteria</taxon>
        <taxon>Bacillati</taxon>
        <taxon>Bacillota</taxon>
        <taxon>Bacilli</taxon>
        <taxon>Lactobacillales</taxon>
        <taxon>Lactobacillaceae</taxon>
        <taxon>Limosilactobacillus</taxon>
    </lineage>
</organism>
<proteinExistence type="predicted"/>
<feature type="compositionally biased region" description="Basic and acidic residues" evidence="1">
    <location>
        <begin position="1"/>
        <end position="15"/>
    </location>
</feature>
<feature type="region of interest" description="Disordered" evidence="1">
    <location>
        <begin position="1"/>
        <end position="26"/>
    </location>
</feature>
<sequence>MADDKTTENKDDKRPPLQAVAPDNKTPQFDQSLILKRMIDPVSGFYCLACTPDNGVTWLPQFTTMGKVYRKEDAENFVPILQEWPIEKLKFKSPDGTAFYLSVSNDGQSVFTKVGDSQ</sequence>
<evidence type="ECO:0000313" key="2">
    <source>
        <dbReference type="EMBL" id="OYS70488.1"/>
    </source>
</evidence>
<protein>
    <submittedName>
        <fullName evidence="2">Uncharacterized protein</fullName>
    </submittedName>
</protein>
<evidence type="ECO:0000313" key="3">
    <source>
        <dbReference type="Proteomes" id="UP000215747"/>
    </source>
</evidence>
<reference evidence="2 3" key="2">
    <citation type="submission" date="2017-09" db="EMBL/GenBank/DDBJ databases">
        <title>Tripartite evolution among Lactobacillus johnsonii, Lactobacillus taiwanensis, Lactobacillus reuteri and their rodent host.</title>
        <authorList>
            <person name="Wang T."/>
            <person name="Knowles S."/>
            <person name="Cheng C."/>
        </authorList>
    </citation>
    <scope>NUCLEOTIDE SEQUENCE [LARGE SCALE GENOMIC DNA]</scope>
    <source>
        <strain evidence="2 3">114h</strain>
    </source>
</reference>
<dbReference type="EMBL" id="NGPL01000015">
    <property type="protein sequence ID" value="OYS70488.1"/>
    <property type="molecule type" value="Genomic_DNA"/>
</dbReference>
<gene>
    <name evidence="2" type="ORF">CBF96_01980</name>
</gene>
<evidence type="ECO:0000256" key="1">
    <source>
        <dbReference type="SAM" id="MobiDB-lite"/>
    </source>
</evidence>
<name>A0A256SWI4_LIMRT</name>
<accession>A0A256SWI4</accession>
<dbReference type="RefSeq" id="WP_094536626.1">
    <property type="nucleotide sequence ID" value="NZ_NGPL01000015.1"/>
</dbReference>
<reference evidence="3" key="1">
    <citation type="submission" date="2017-05" db="EMBL/GenBank/DDBJ databases">
        <authorList>
            <person name="Lin X.B."/>
            <person name="Stothard P."/>
            <person name="Tasseva G."/>
            <person name="Walter J."/>
        </authorList>
    </citation>
    <scope>NUCLEOTIDE SEQUENCE [LARGE SCALE GENOMIC DNA]</scope>
    <source>
        <strain evidence="3">114h</strain>
    </source>
</reference>